<reference evidence="7" key="1">
    <citation type="submission" date="2023-10" db="EMBL/GenBank/DDBJ databases">
        <title>Genome assembly of Pristionchus species.</title>
        <authorList>
            <person name="Yoshida K."/>
            <person name="Sommer R.J."/>
        </authorList>
    </citation>
    <scope>NUCLEOTIDE SEQUENCE</scope>
    <source>
        <strain evidence="7">RS0144</strain>
    </source>
</reference>
<comment type="similarity">
    <text evidence="5">Belongs to the nematode receptor-like protein sra family.</text>
</comment>
<keyword evidence="2 6" id="KW-0812">Transmembrane</keyword>
<dbReference type="InterPro" id="IPR000344">
    <property type="entry name" value="7TM_GPCR_serpentine_rcpt_Sra"/>
</dbReference>
<dbReference type="PANTHER" id="PTHR31357">
    <property type="entry name" value="SERPENTINE RECEPTOR CLASS ALPHA-10"/>
    <property type="match status" value="1"/>
</dbReference>
<sequence>QCELAEQFYYNDNLHALQWVHFLVSFASVILCMYTARKYVHKTLFESSTNELIIAVYIFCTIHGGAVAFLQILHLSSRYTASIPCLAQISNKFCILRMIATSSISGFCILHAGITAQRFESTFNYSFRVQKITARVFFLAASVIFAFIAYHKEPLDGFSPYCSAFIKCKNKVLMLNLYVLLGLDIVNDFATLALWRYNKIMLKKERAEYNLEKTFHRKQNIIAIKQFFPVNFIHPITYVALSFLYERGHKSRKIGFEWHH</sequence>
<feature type="non-terminal residue" evidence="7">
    <location>
        <position position="1"/>
    </location>
</feature>
<comment type="caution">
    <text evidence="7">The sequence shown here is derived from an EMBL/GenBank/DDBJ whole genome shotgun (WGS) entry which is preliminary data.</text>
</comment>
<evidence type="ECO:0000313" key="7">
    <source>
        <dbReference type="EMBL" id="GMS81855.1"/>
    </source>
</evidence>
<dbReference type="PANTHER" id="PTHR31357:SF5">
    <property type="entry name" value="SERPENTINE RECEPTOR CLASS ALPHA-1-RELATED"/>
    <property type="match status" value="1"/>
</dbReference>
<name>A0AAV5SP17_9BILA</name>
<feature type="transmembrane region" description="Helical" evidence="6">
    <location>
        <begin position="95"/>
        <end position="114"/>
    </location>
</feature>
<dbReference type="AlphaFoldDB" id="A0AAV5SP17"/>
<evidence type="ECO:0000256" key="6">
    <source>
        <dbReference type="SAM" id="Phobius"/>
    </source>
</evidence>
<gene>
    <name evidence="7" type="ORF">PENTCL1PPCAC_4030</name>
</gene>
<dbReference type="EMBL" id="BTSX01000001">
    <property type="protein sequence ID" value="GMS81855.1"/>
    <property type="molecule type" value="Genomic_DNA"/>
</dbReference>
<evidence type="ECO:0000256" key="4">
    <source>
        <dbReference type="ARBA" id="ARBA00023136"/>
    </source>
</evidence>
<feature type="transmembrane region" description="Helical" evidence="6">
    <location>
        <begin position="52"/>
        <end position="75"/>
    </location>
</feature>
<dbReference type="GO" id="GO:0004984">
    <property type="term" value="F:olfactory receptor activity"/>
    <property type="evidence" value="ECO:0007669"/>
    <property type="project" value="TreeGrafter"/>
</dbReference>
<evidence type="ECO:0000313" key="8">
    <source>
        <dbReference type="Proteomes" id="UP001432027"/>
    </source>
</evidence>
<dbReference type="InterPro" id="IPR051080">
    <property type="entry name" value="Nematode_rcpt-like_serp_alpha"/>
</dbReference>
<accession>A0AAV5SP17</accession>
<keyword evidence="4 6" id="KW-0472">Membrane</keyword>
<dbReference type="Pfam" id="PF02117">
    <property type="entry name" value="7TM_GPCR_Sra"/>
    <property type="match status" value="1"/>
</dbReference>
<protein>
    <recommendedName>
        <fullName evidence="9">G protein-coupled receptor</fullName>
    </recommendedName>
</protein>
<evidence type="ECO:0000256" key="3">
    <source>
        <dbReference type="ARBA" id="ARBA00022989"/>
    </source>
</evidence>
<evidence type="ECO:0000256" key="5">
    <source>
        <dbReference type="ARBA" id="ARBA00037994"/>
    </source>
</evidence>
<dbReference type="GO" id="GO:0016020">
    <property type="term" value="C:membrane"/>
    <property type="evidence" value="ECO:0007669"/>
    <property type="project" value="UniProtKB-SubCell"/>
</dbReference>
<proteinExistence type="inferred from homology"/>
<evidence type="ECO:0000256" key="2">
    <source>
        <dbReference type="ARBA" id="ARBA00022692"/>
    </source>
</evidence>
<feature type="transmembrane region" description="Helical" evidence="6">
    <location>
        <begin position="172"/>
        <end position="195"/>
    </location>
</feature>
<evidence type="ECO:0008006" key="9">
    <source>
        <dbReference type="Google" id="ProtNLM"/>
    </source>
</evidence>
<comment type="subcellular location">
    <subcellularLocation>
        <location evidence="1">Membrane</location>
        <topology evidence="1">Multi-pass membrane protein</topology>
    </subcellularLocation>
</comment>
<feature type="transmembrane region" description="Helical" evidence="6">
    <location>
        <begin position="134"/>
        <end position="152"/>
    </location>
</feature>
<evidence type="ECO:0000256" key="1">
    <source>
        <dbReference type="ARBA" id="ARBA00004141"/>
    </source>
</evidence>
<keyword evidence="8" id="KW-1185">Reference proteome</keyword>
<dbReference type="Proteomes" id="UP001432027">
    <property type="component" value="Unassembled WGS sequence"/>
</dbReference>
<organism evidence="7 8">
    <name type="scientific">Pristionchus entomophagus</name>
    <dbReference type="NCBI Taxonomy" id="358040"/>
    <lineage>
        <taxon>Eukaryota</taxon>
        <taxon>Metazoa</taxon>
        <taxon>Ecdysozoa</taxon>
        <taxon>Nematoda</taxon>
        <taxon>Chromadorea</taxon>
        <taxon>Rhabditida</taxon>
        <taxon>Rhabditina</taxon>
        <taxon>Diplogasteromorpha</taxon>
        <taxon>Diplogasteroidea</taxon>
        <taxon>Neodiplogasteridae</taxon>
        <taxon>Pristionchus</taxon>
    </lineage>
</organism>
<dbReference type="GO" id="GO:0004930">
    <property type="term" value="F:G protein-coupled receptor activity"/>
    <property type="evidence" value="ECO:0007669"/>
    <property type="project" value="InterPro"/>
</dbReference>
<feature type="transmembrane region" description="Helical" evidence="6">
    <location>
        <begin position="19"/>
        <end position="40"/>
    </location>
</feature>
<keyword evidence="3 6" id="KW-1133">Transmembrane helix</keyword>